<dbReference type="GO" id="GO:0034456">
    <property type="term" value="C:UTP-C complex"/>
    <property type="evidence" value="ECO:0007669"/>
    <property type="project" value="TreeGrafter"/>
</dbReference>
<comment type="function">
    <text evidence="2 3">Regulatory subunit of casein kinase II/CK2. As part of the kinase complex regulates the basal catalytic activity of the alpha subunit a constitutively active serine/threonine-protein kinase that phosphorylates a large number of substrates containing acidic residues C-terminal to the phosphorylated serine or threonine.</text>
</comment>
<feature type="compositionally biased region" description="Low complexity" evidence="4">
    <location>
        <begin position="225"/>
        <end position="244"/>
    </location>
</feature>
<dbReference type="FunFam" id="2.20.25.20:FF:000002">
    <property type="entry name" value="Casein kinase II subunit beta"/>
    <property type="match status" value="1"/>
</dbReference>
<proteinExistence type="inferred from homology"/>
<organism evidence="5 6">
    <name type="scientific">Thamnocephalis sphaerospora</name>
    <dbReference type="NCBI Taxonomy" id="78915"/>
    <lineage>
        <taxon>Eukaryota</taxon>
        <taxon>Fungi</taxon>
        <taxon>Fungi incertae sedis</taxon>
        <taxon>Zoopagomycota</taxon>
        <taxon>Zoopagomycotina</taxon>
        <taxon>Zoopagomycetes</taxon>
        <taxon>Zoopagales</taxon>
        <taxon>Sigmoideomycetaceae</taxon>
        <taxon>Thamnocephalis</taxon>
    </lineage>
</organism>
<evidence type="ECO:0000256" key="3">
    <source>
        <dbReference type="RuleBase" id="RU361268"/>
    </source>
</evidence>
<feature type="region of interest" description="Disordered" evidence="4">
    <location>
        <begin position="207"/>
        <end position="253"/>
    </location>
</feature>
<dbReference type="InterPro" id="IPR035991">
    <property type="entry name" value="Casein_kinase_II_beta-like"/>
</dbReference>
<evidence type="ECO:0000256" key="2">
    <source>
        <dbReference type="ARBA" id="ARBA00045899"/>
    </source>
</evidence>
<feature type="compositionally biased region" description="Basic and acidic residues" evidence="4">
    <location>
        <begin position="207"/>
        <end position="217"/>
    </location>
</feature>
<dbReference type="Proteomes" id="UP000271241">
    <property type="component" value="Unassembled WGS sequence"/>
</dbReference>
<feature type="non-terminal residue" evidence="5">
    <location>
        <position position="1"/>
    </location>
</feature>
<dbReference type="AlphaFoldDB" id="A0A4P9XR61"/>
<dbReference type="SMART" id="SM01085">
    <property type="entry name" value="CK_II_beta"/>
    <property type="match status" value="1"/>
</dbReference>
<dbReference type="PANTHER" id="PTHR11740:SF39">
    <property type="entry name" value="CASEIN KINASE II SUBUNIT BETA"/>
    <property type="match status" value="1"/>
</dbReference>
<accession>A0A4P9XR61</accession>
<keyword evidence="6" id="KW-1185">Reference proteome</keyword>
<dbReference type="OrthoDB" id="3971593at2759"/>
<dbReference type="GO" id="GO:0006359">
    <property type="term" value="P:regulation of transcription by RNA polymerase III"/>
    <property type="evidence" value="ECO:0007669"/>
    <property type="project" value="TreeGrafter"/>
</dbReference>
<dbReference type="GO" id="GO:0019887">
    <property type="term" value="F:protein kinase regulator activity"/>
    <property type="evidence" value="ECO:0007669"/>
    <property type="project" value="InterPro"/>
</dbReference>
<gene>
    <name evidence="5" type="ORF">THASP1DRAFT_15503</name>
</gene>
<comment type="similarity">
    <text evidence="1 3">Belongs to the casein kinase 2 subunit beta family.</text>
</comment>
<dbReference type="GO" id="GO:0005737">
    <property type="term" value="C:cytoplasm"/>
    <property type="evidence" value="ECO:0007669"/>
    <property type="project" value="TreeGrafter"/>
</dbReference>
<dbReference type="InterPro" id="IPR000704">
    <property type="entry name" value="Casein_kinase_II_reg-sub"/>
</dbReference>
<comment type="subunit">
    <text evidence="3">Tetramer of two alpha and two beta subunits.</text>
</comment>
<dbReference type="STRING" id="78915.A0A4P9XR61"/>
<dbReference type="Gene3D" id="2.20.25.20">
    <property type="match status" value="1"/>
</dbReference>
<dbReference type="Gene3D" id="1.10.1820.10">
    <property type="entry name" value="protein kinase ck2 holoenzyme, chain C, domain 1"/>
    <property type="match status" value="1"/>
</dbReference>
<dbReference type="Pfam" id="PF01214">
    <property type="entry name" value="CK_II_beta"/>
    <property type="match status" value="1"/>
</dbReference>
<dbReference type="InterPro" id="IPR016149">
    <property type="entry name" value="Casein_kin_II_reg-sub_N"/>
</dbReference>
<dbReference type="SUPFAM" id="SSF57798">
    <property type="entry name" value="Casein kinase II beta subunit"/>
    <property type="match status" value="1"/>
</dbReference>
<evidence type="ECO:0000256" key="4">
    <source>
        <dbReference type="SAM" id="MobiDB-lite"/>
    </source>
</evidence>
<dbReference type="FunFam" id="1.10.1820.10:FF:000003">
    <property type="entry name" value="Casein kinase II subunit beta"/>
    <property type="match status" value="1"/>
</dbReference>
<evidence type="ECO:0000256" key="1">
    <source>
        <dbReference type="ARBA" id="ARBA00006941"/>
    </source>
</evidence>
<reference evidence="6" key="1">
    <citation type="journal article" date="2018" name="Nat. Microbiol.">
        <title>Leveraging single-cell genomics to expand the fungal tree of life.</title>
        <authorList>
            <person name="Ahrendt S.R."/>
            <person name="Quandt C.A."/>
            <person name="Ciobanu D."/>
            <person name="Clum A."/>
            <person name="Salamov A."/>
            <person name="Andreopoulos B."/>
            <person name="Cheng J.F."/>
            <person name="Woyke T."/>
            <person name="Pelin A."/>
            <person name="Henrissat B."/>
            <person name="Reynolds N.K."/>
            <person name="Benny G.L."/>
            <person name="Smith M.E."/>
            <person name="James T.Y."/>
            <person name="Grigoriev I.V."/>
        </authorList>
    </citation>
    <scope>NUCLEOTIDE SEQUENCE [LARGE SCALE GENOMIC DNA]</scope>
    <source>
        <strain evidence="6">RSA 1356</strain>
    </source>
</reference>
<name>A0A4P9XR61_9FUNG</name>
<dbReference type="GO" id="GO:0005956">
    <property type="term" value="C:protein kinase CK2 complex"/>
    <property type="evidence" value="ECO:0007669"/>
    <property type="project" value="UniProtKB-UniRule"/>
</dbReference>
<sequence length="253" mass="28967">VDHLTSGSDSDYQKYWVDWFLSLRGNEYFCEVDEEYILDRFNLTGLSAEVQHYSQALDLITDSLGAYTDLDDEVREAVEKSARHLYGLIHARFVVTGRGLSKMLEKYKKAEFGRCPRVLCNGQAVVPVGLSDLPYSKAVKLYCTRCQDIYTPKSTRHAAMDGAYFGTTFAHMLFMVYPHLVPRPTTERYVPKIFGFKIHEISKRQRRQDELRDEQQRRLATPVSQIAAVTSAQQQQQQPEQQADANKEGKQAA</sequence>
<evidence type="ECO:0000313" key="6">
    <source>
        <dbReference type="Proteomes" id="UP000271241"/>
    </source>
</evidence>
<dbReference type="EMBL" id="KZ992590">
    <property type="protein sequence ID" value="RKP08567.1"/>
    <property type="molecule type" value="Genomic_DNA"/>
</dbReference>
<evidence type="ECO:0000313" key="5">
    <source>
        <dbReference type="EMBL" id="RKP08567.1"/>
    </source>
</evidence>
<dbReference type="PANTHER" id="PTHR11740">
    <property type="entry name" value="CASEIN KINASE II SUBUNIT BETA"/>
    <property type="match status" value="1"/>
</dbReference>
<protein>
    <recommendedName>
        <fullName evidence="3">Casein kinase II subunit beta</fullName>
        <shortName evidence="3">CK II beta</shortName>
    </recommendedName>
</protein>
<dbReference type="PRINTS" id="PR00472">
    <property type="entry name" value="CASNKINASEII"/>
</dbReference>